<dbReference type="PRINTS" id="PR00039">
    <property type="entry name" value="HTHLYSR"/>
</dbReference>
<accession>A0A4R3UZ41</accession>
<dbReference type="FunFam" id="1.10.10.10:FF:000001">
    <property type="entry name" value="LysR family transcriptional regulator"/>
    <property type="match status" value="1"/>
</dbReference>
<dbReference type="PANTHER" id="PTHR30293:SF0">
    <property type="entry name" value="NITROGEN ASSIMILATION REGULATORY PROTEIN NAC"/>
    <property type="match status" value="1"/>
</dbReference>
<feature type="domain" description="HTH lysR-type" evidence="6">
    <location>
        <begin position="1"/>
        <end position="58"/>
    </location>
</feature>
<evidence type="ECO:0000256" key="4">
    <source>
        <dbReference type="ARBA" id="ARBA00023159"/>
    </source>
</evidence>
<evidence type="ECO:0000256" key="3">
    <source>
        <dbReference type="ARBA" id="ARBA00023125"/>
    </source>
</evidence>
<dbReference type="PANTHER" id="PTHR30293">
    <property type="entry name" value="TRANSCRIPTIONAL REGULATORY PROTEIN NAC-RELATED"/>
    <property type="match status" value="1"/>
</dbReference>
<dbReference type="Pfam" id="PF03466">
    <property type="entry name" value="LysR_substrate"/>
    <property type="match status" value="1"/>
</dbReference>
<gene>
    <name evidence="7" type="ORF">EV686_107145</name>
</gene>
<dbReference type="InterPro" id="IPR036390">
    <property type="entry name" value="WH_DNA-bd_sf"/>
</dbReference>
<dbReference type="AlphaFoldDB" id="A0A4R3UZ41"/>
<dbReference type="EMBL" id="SMBX01000007">
    <property type="protein sequence ID" value="TCU96087.1"/>
    <property type="molecule type" value="Genomic_DNA"/>
</dbReference>
<keyword evidence="4" id="KW-0010">Activator</keyword>
<protein>
    <submittedName>
        <fullName evidence="7">LysR family tcuABC transcriptional regulator</fullName>
    </submittedName>
</protein>
<sequence length="333" mass="36860">MEFRQLKYFIEIIDSGSLTKASRRLYIAQSALSQQVSKLEDEVGKPLLHRTAKGVAPTESGQALYNHARLMLRHHDQAISIARQESPHIQGMVSLGLAATTRSALGLPLVRWIRQKYPQVVLNVVEGMSGHLAQMMRLRQLDLAILFNPNALPDLKPIPLLQEELFVLAPTDSPLIPKDRTHLTLAEAAALPMILPTASHGLRRQVSAAFEQRNLIINTIAEIDSLSLLMDCVYEGMGVTIKPMAAILSQDERTRQWRAISISDARLVRGNYIYAIEDETDSPSVSAVAREIAEVTASLIHQEKWKGVVLHDNAIYGPAIQIAASSQNQMMGI</sequence>
<dbReference type="OrthoDB" id="8587114at2"/>
<dbReference type="GO" id="GO:0003700">
    <property type="term" value="F:DNA-binding transcription factor activity"/>
    <property type="evidence" value="ECO:0007669"/>
    <property type="project" value="InterPro"/>
</dbReference>
<evidence type="ECO:0000259" key="6">
    <source>
        <dbReference type="PROSITE" id="PS50931"/>
    </source>
</evidence>
<evidence type="ECO:0000256" key="5">
    <source>
        <dbReference type="ARBA" id="ARBA00023163"/>
    </source>
</evidence>
<evidence type="ECO:0000313" key="8">
    <source>
        <dbReference type="Proteomes" id="UP000294692"/>
    </source>
</evidence>
<keyword evidence="2" id="KW-0805">Transcription regulation</keyword>
<dbReference type="GO" id="GO:2000142">
    <property type="term" value="P:regulation of DNA-templated transcription initiation"/>
    <property type="evidence" value="ECO:0007669"/>
    <property type="project" value="TreeGrafter"/>
</dbReference>
<comment type="caution">
    <text evidence="7">The sequence shown here is derived from an EMBL/GenBank/DDBJ whole genome shotgun (WGS) entry which is preliminary data.</text>
</comment>
<dbReference type="Pfam" id="PF00126">
    <property type="entry name" value="HTH_1"/>
    <property type="match status" value="1"/>
</dbReference>
<evidence type="ECO:0000313" key="7">
    <source>
        <dbReference type="EMBL" id="TCU96087.1"/>
    </source>
</evidence>
<evidence type="ECO:0000256" key="2">
    <source>
        <dbReference type="ARBA" id="ARBA00023015"/>
    </source>
</evidence>
<evidence type="ECO:0000256" key="1">
    <source>
        <dbReference type="ARBA" id="ARBA00009437"/>
    </source>
</evidence>
<dbReference type="SUPFAM" id="SSF53850">
    <property type="entry name" value="Periplasmic binding protein-like II"/>
    <property type="match status" value="1"/>
</dbReference>
<dbReference type="InterPro" id="IPR005119">
    <property type="entry name" value="LysR_subst-bd"/>
</dbReference>
<dbReference type="RefSeq" id="WP_132477567.1">
    <property type="nucleotide sequence ID" value="NZ_JBHRVM010000001.1"/>
</dbReference>
<dbReference type="Gene3D" id="3.40.190.290">
    <property type="match status" value="1"/>
</dbReference>
<proteinExistence type="inferred from homology"/>
<organism evidence="7 8">
    <name type="scientific">Paracandidimonas soli</name>
    <dbReference type="NCBI Taxonomy" id="1917182"/>
    <lineage>
        <taxon>Bacteria</taxon>
        <taxon>Pseudomonadati</taxon>
        <taxon>Pseudomonadota</taxon>
        <taxon>Betaproteobacteria</taxon>
        <taxon>Burkholderiales</taxon>
        <taxon>Alcaligenaceae</taxon>
        <taxon>Paracandidimonas</taxon>
    </lineage>
</organism>
<comment type="similarity">
    <text evidence="1">Belongs to the LysR transcriptional regulatory family.</text>
</comment>
<keyword evidence="8" id="KW-1185">Reference proteome</keyword>
<reference evidence="7 8" key="1">
    <citation type="submission" date="2019-03" db="EMBL/GenBank/DDBJ databases">
        <title>Genomic Encyclopedia of Type Strains, Phase IV (KMG-IV): sequencing the most valuable type-strain genomes for metagenomic binning, comparative biology and taxonomic classification.</title>
        <authorList>
            <person name="Goeker M."/>
        </authorList>
    </citation>
    <scope>NUCLEOTIDE SEQUENCE [LARGE SCALE GENOMIC DNA]</scope>
    <source>
        <strain evidence="7 8">DSM 100048</strain>
    </source>
</reference>
<keyword evidence="3" id="KW-0238">DNA-binding</keyword>
<keyword evidence="5" id="KW-0804">Transcription</keyword>
<dbReference type="Proteomes" id="UP000294692">
    <property type="component" value="Unassembled WGS sequence"/>
</dbReference>
<dbReference type="InterPro" id="IPR036388">
    <property type="entry name" value="WH-like_DNA-bd_sf"/>
</dbReference>
<dbReference type="GO" id="GO:0003677">
    <property type="term" value="F:DNA binding"/>
    <property type="evidence" value="ECO:0007669"/>
    <property type="project" value="UniProtKB-KW"/>
</dbReference>
<dbReference type="Gene3D" id="1.10.10.10">
    <property type="entry name" value="Winged helix-like DNA-binding domain superfamily/Winged helix DNA-binding domain"/>
    <property type="match status" value="1"/>
</dbReference>
<name>A0A4R3UZ41_9BURK</name>
<dbReference type="InterPro" id="IPR000847">
    <property type="entry name" value="LysR_HTH_N"/>
</dbReference>
<dbReference type="PROSITE" id="PS50931">
    <property type="entry name" value="HTH_LYSR"/>
    <property type="match status" value="1"/>
</dbReference>
<dbReference type="SUPFAM" id="SSF46785">
    <property type="entry name" value="Winged helix' DNA-binding domain"/>
    <property type="match status" value="1"/>
</dbReference>